<feature type="region of interest" description="Disordered" evidence="1">
    <location>
        <begin position="1"/>
        <end position="75"/>
    </location>
</feature>
<evidence type="ECO:0000256" key="1">
    <source>
        <dbReference type="SAM" id="MobiDB-lite"/>
    </source>
</evidence>
<reference evidence="2 3" key="1">
    <citation type="journal article" date="2019" name="Plant Biotechnol. J.">
        <title>The red bayberry genome and genetic basis of sex determination.</title>
        <authorList>
            <person name="Jia H.M."/>
            <person name="Jia H.J."/>
            <person name="Cai Q.L."/>
            <person name="Wang Y."/>
            <person name="Zhao H.B."/>
            <person name="Yang W.F."/>
            <person name="Wang G.Y."/>
            <person name="Li Y.H."/>
            <person name="Zhan D.L."/>
            <person name="Shen Y.T."/>
            <person name="Niu Q.F."/>
            <person name="Chang L."/>
            <person name="Qiu J."/>
            <person name="Zhao L."/>
            <person name="Xie H.B."/>
            <person name="Fu W.Y."/>
            <person name="Jin J."/>
            <person name="Li X.W."/>
            <person name="Jiao Y."/>
            <person name="Zhou C.C."/>
            <person name="Tu T."/>
            <person name="Chai C.Y."/>
            <person name="Gao J.L."/>
            <person name="Fan L.J."/>
            <person name="van de Weg E."/>
            <person name="Wang J.Y."/>
            <person name="Gao Z.S."/>
        </authorList>
    </citation>
    <scope>NUCLEOTIDE SEQUENCE [LARGE SCALE GENOMIC DNA]</scope>
    <source>
        <tissue evidence="2">Leaves</tissue>
    </source>
</reference>
<dbReference type="AlphaFoldDB" id="A0A6A1VS41"/>
<accession>A0A6A1VS41</accession>
<keyword evidence="3" id="KW-1185">Reference proteome</keyword>
<dbReference type="EMBL" id="RXIC02000023">
    <property type="protein sequence ID" value="KAB1214378.1"/>
    <property type="molecule type" value="Genomic_DNA"/>
</dbReference>
<dbReference type="PANTHER" id="PTHR35741">
    <property type="entry name" value="FACTOR CWC22-LIKE PROTEIN, PUTATIVE (DUF3245)-RELATED"/>
    <property type="match status" value="1"/>
</dbReference>
<feature type="compositionally biased region" description="Basic and acidic residues" evidence="1">
    <location>
        <begin position="25"/>
        <end position="35"/>
    </location>
</feature>
<dbReference type="PANTHER" id="PTHR35741:SF1">
    <property type="entry name" value="FACTOR CWC22-LIKE PROTEIN, PUTATIVE (DUF3245)-RELATED"/>
    <property type="match status" value="1"/>
</dbReference>
<protein>
    <submittedName>
        <fullName evidence="2">Uncharacterized protein</fullName>
    </submittedName>
</protein>
<organism evidence="2 3">
    <name type="scientific">Morella rubra</name>
    <name type="common">Chinese bayberry</name>
    <dbReference type="NCBI Taxonomy" id="262757"/>
    <lineage>
        <taxon>Eukaryota</taxon>
        <taxon>Viridiplantae</taxon>
        <taxon>Streptophyta</taxon>
        <taxon>Embryophyta</taxon>
        <taxon>Tracheophyta</taxon>
        <taxon>Spermatophyta</taxon>
        <taxon>Magnoliopsida</taxon>
        <taxon>eudicotyledons</taxon>
        <taxon>Gunneridae</taxon>
        <taxon>Pentapetalae</taxon>
        <taxon>rosids</taxon>
        <taxon>fabids</taxon>
        <taxon>Fagales</taxon>
        <taxon>Myricaceae</taxon>
        <taxon>Morella</taxon>
    </lineage>
</organism>
<proteinExistence type="predicted"/>
<dbReference type="Proteomes" id="UP000516437">
    <property type="component" value="Chromosome 5"/>
</dbReference>
<comment type="caution">
    <text evidence="2">The sequence shown here is derived from an EMBL/GenBank/DDBJ whole genome shotgun (WGS) entry which is preliminary data.</text>
</comment>
<gene>
    <name evidence="2" type="ORF">CJ030_MR5G000877</name>
</gene>
<sequence length="75" mass="8105">MGLSNDPVERKLTAKLNLGKRKAAKSAEESTRPVRDGGANDNDDEEDLDSRTSAFANKRAAASRTAFSPANKKQK</sequence>
<dbReference type="OrthoDB" id="1908779at2759"/>
<evidence type="ECO:0000313" key="3">
    <source>
        <dbReference type="Proteomes" id="UP000516437"/>
    </source>
</evidence>
<evidence type="ECO:0000313" key="2">
    <source>
        <dbReference type="EMBL" id="KAB1214378.1"/>
    </source>
</evidence>
<name>A0A6A1VS41_9ROSI</name>